<dbReference type="InterPro" id="IPR000847">
    <property type="entry name" value="LysR_HTH_N"/>
</dbReference>
<dbReference type="SUPFAM" id="SSF53850">
    <property type="entry name" value="Periplasmic binding protein-like II"/>
    <property type="match status" value="1"/>
</dbReference>
<gene>
    <name evidence="6" type="ORF">GCM10010913_36850</name>
</gene>
<organism evidence="6 7">
    <name type="scientific">Paenibacillus aceti</name>
    <dbReference type="NCBI Taxonomy" id="1820010"/>
    <lineage>
        <taxon>Bacteria</taxon>
        <taxon>Bacillati</taxon>
        <taxon>Bacillota</taxon>
        <taxon>Bacilli</taxon>
        <taxon>Bacillales</taxon>
        <taxon>Paenibacillaceae</taxon>
        <taxon>Paenibacillus</taxon>
    </lineage>
</organism>
<sequence>MEHRLLEYFLAVCEELHFTRAAEKLGITQPTLSHQIRLLERELGAPLFHRSGKKITLTQAGQILLGHAHRVINELKLARQEIDELSGLQRGKLRIGCSGNHLLTDALVAFHRLYPGIELTVTELATEETREGLLHNYLDVGVVFLPLFDEQLAYRPLYEEELVLVISSRHEYAACPSINIRQLAELPLVLFPQKFLVRQMIDSACAELEIQLKPVMELSTLESQLHMAEQNVGGTILPKSYIATIDRRRVAIIPLSSPAPRKKVGLVYRKDTSMNPIISAFIDHLIHFWPSNKKEPSSPPLQ</sequence>
<keyword evidence="4" id="KW-0804">Transcription</keyword>
<name>A0ABQ1W2H7_9BACL</name>
<proteinExistence type="inferred from homology"/>
<dbReference type="Proteomes" id="UP000608420">
    <property type="component" value="Unassembled WGS sequence"/>
</dbReference>
<evidence type="ECO:0000256" key="1">
    <source>
        <dbReference type="ARBA" id="ARBA00009437"/>
    </source>
</evidence>
<dbReference type="PRINTS" id="PR00039">
    <property type="entry name" value="HTHLYSR"/>
</dbReference>
<keyword evidence="2" id="KW-0805">Transcription regulation</keyword>
<dbReference type="SUPFAM" id="SSF46785">
    <property type="entry name" value="Winged helix' DNA-binding domain"/>
    <property type="match status" value="1"/>
</dbReference>
<evidence type="ECO:0000313" key="7">
    <source>
        <dbReference type="Proteomes" id="UP000608420"/>
    </source>
</evidence>
<dbReference type="InterPro" id="IPR036390">
    <property type="entry name" value="WH_DNA-bd_sf"/>
</dbReference>
<comment type="similarity">
    <text evidence="1">Belongs to the LysR transcriptional regulatory family.</text>
</comment>
<protein>
    <submittedName>
        <fullName evidence="6">LysR family transcriptional regulator</fullName>
    </submittedName>
</protein>
<dbReference type="PANTHER" id="PTHR30346:SF31">
    <property type="entry name" value="LYSR SUBSTRATE-BINDING"/>
    <property type="match status" value="1"/>
</dbReference>
<keyword evidence="3" id="KW-0238">DNA-binding</keyword>
<evidence type="ECO:0000259" key="5">
    <source>
        <dbReference type="PROSITE" id="PS50931"/>
    </source>
</evidence>
<evidence type="ECO:0000313" key="6">
    <source>
        <dbReference type="EMBL" id="GGG11680.1"/>
    </source>
</evidence>
<accession>A0ABQ1W2H7</accession>
<dbReference type="Gene3D" id="3.40.190.290">
    <property type="match status" value="1"/>
</dbReference>
<dbReference type="PANTHER" id="PTHR30346">
    <property type="entry name" value="TRANSCRIPTIONAL DUAL REGULATOR HCAR-RELATED"/>
    <property type="match status" value="1"/>
</dbReference>
<evidence type="ECO:0000256" key="2">
    <source>
        <dbReference type="ARBA" id="ARBA00023015"/>
    </source>
</evidence>
<comment type="caution">
    <text evidence="6">The sequence shown here is derived from an EMBL/GenBank/DDBJ whole genome shotgun (WGS) entry which is preliminary data.</text>
</comment>
<reference evidence="7" key="1">
    <citation type="journal article" date="2019" name="Int. J. Syst. Evol. Microbiol.">
        <title>The Global Catalogue of Microorganisms (GCM) 10K type strain sequencing project: providing services to taxonomists for standard genome sequencing and annotation.</title>
        <authorList>
            <consortium name="The Broad Institute Genomics Platform"/>
            <consortium name="The Broad Institute Genome Sequencing Center for Infectious Disease"/>
            <person name="Wu L."/>
            <person name="Ma J."/>
        </authorList>
    </citation>
    <scope>NUCLEOTIDE SEQUENCE [LARGE SCALE GENOMIC DNA]</scope>
    <source>
        <strain evidence="7">CGMCC 1.15420</strain>
    </source>
</reference>
<keyword evidence="7" id="KW-1185">Reference proteome</keyword>
<evidence type="ECO:0000256" key="3">
    <source>
        <dbReference type="ARBA" id="ARBA00023125"/>
    </source>
</evidence>
<dbReference type="InterPro" id="IPR036388">
    <property type="entry name" value="WH-like_DNA-bd_sf"/>
</dbReference>
<dbReference type="Gene3D" id="1.10.10.10">
    <property type="entry name" value="Winged helix-like DNA-binding domain superfamily/Winged helix DNA-binding domain"/>
    <property type="match status" value="1"/>
</dbReference>
<dbReference type="Pfam" id="PF00126">
    <property type="entry name" value="HTH_1"/>
    <property type="match status" value="1"/>
</dbReference>
<dbReference type="Pfam" id="PF03466">
    <property type="entry name" value="LysR_substrate"/>
    <property type="match status" value="1"/>
</dbReference>
<dbReference type="RefSeq" id="WP_120462204.1">
    <property type="nucleotide sequence ID" value="NZ_BMIW01000032.1"/>
</dbReference>
<dbReference type="CDD" id="cd05466">
    <property type="entry name" value="PBP2_LTTR_substrate"/>
    <property type="match status" value="1"/>
</dbReference>
<dbReference type="InterPro" id="IPR005119">
    <property type="entry name" value="LysR_subst-bd"/>
</dbReference>
<dbReference type="PROSITE" id="PS50931">
    <property type="entry name" value="HTH_LYSR"/>
    <property type="match status" value="1"/>
</dbReference>
<evidence type="ECO:0000256" key="4">
    <source>
        <dbReference type="ARBA" id="ARBA00023163"/>
    </source>
</evidence>
<feature type="domain" description="HTH lysR-type" evidence="5">
    <location>
        <begin position="1"/>
        <end position="58"/>
    </location>
</feature>
<dbReference type="EMBL" id="BMIW01000032">
    <property type="protein sequence ID" value="GGG11680.1"/>
    <property type="molecule type" value="Genomic_DNA"/>
</dbReference>